<organism evidence="5 6">
    <name type="scientific">Georgenia halophila</name>
    <dbReference type="NCBI Taxonomy" id="620889"/>
    <lineage>
        <taxon>Bacteria</taxon>
        <taxon>Bacillati</taxon>
        <taxon>Actinomycetota</taxon>
        <taxon>Actinomycetes</taxon>
        <taxon>Micrococcales</taxon>
        <taxon>Bogoriellaceae</taxon>
        <taxon>Georgenia</taxon>
    </lineage>
</organism>
<evidence type="ECO:0000256" key="1">
    <source>
        <dbReference type="ARBA" id="ARBA00023015"/>
    </source>
</evidence>
<feature type="domain" description="HTH marR-type" evidence="4">
    <location>
        <begin position="33"/>
        <end position="170"/>
    </location>
</feature>
<dbReference type="Pfam" id="PF01047">
    <property type="entry name" value="MarR"/>
    <property type="match status" value="1"/>
</dbReference>
<dbReference type="EMBL" id="BAABGN010000013">
    <property type="protein sequence ID" value="GAA4430900.1"/>
    <property type="molecule type" value="Genomic_DNA"/>
</dbReference>
<reference evidence="6" key="1">
    <citation type="journal article" date="2019" name="Int. J. Syst. Evol. Microbiol.">
        <title>The Global Catalogue of Microorganisms (GCM) 10K type strain sequencing project: providing services to taxonomists for standard genome sequencing and annotation.</title>
        <authorList>
            <consortium name="The Broad Institute Genomics Platform"/>
            <consortium name="The Broad Institute Genome Sequencing Center for Infectious Disease"/>
            <person name="Wu L."/>
            <person name="Ma J."/>
        </authorList>
    </citation>
    <scope>NUCLEOTIDE SEQUENCE [LARGE SCALE GENOMIC DNA]</scope>
    <source>
        <strain evidence="6">JCM 17810</strain>
    </source>
</reference>
<keyword evidence="1" id="KW-0805">Transcription regulation</keyword>
<keyword evidence="2" id="KW-0238">DNA-binding</keyword>
<name>A0ABP8LJN6_9MICO</name>
<evidence type="ECO:0000259" key="4">
    <source>
        <dbReference type="PROSITE" id="PS50995"/>
    </source>
</evidence>
<keyword evidence="3" id="KW-0804">Transcription</keyword>
<sequence length="176" mass="20059">MAIPIEVSPRSRPNFKSFVDSVTDKVADEGIDTEGVIPRLSLMTRKLNQLMADDAAQRVYRPGGWSHASFRICVSLWVMGPLPSHRVASMTNMSRATVSAALKKILEDELITKEPSTEDLRSVVVRLTPRGEKLIRESYQWHLEVENEWFGALTEAERHILLMLLEKIMENRPAFR</sequence>
<accession>A0ABP8LJN6</accession>
<protein>
    <recommendedName>
        <fullName evidence="4">HTH marR-type domain-containing protein</fullName>
    </recommendedName>
</protein>
<dbReference type="RefSeq" id="WP_345217861.1">
    <property type="nucleotide sequence ID" value="NZ_BAABGN010000013.1"/>
</dbReference>
<dbReference type="SUPFAM" id="SSF46785">
    <property type="entry name" value="Winged helix' DNA-binding domain"/>
    <property type="match status" value="1"/>
</dbReference>
<comment type="caution">
    <text evidence="5">The sequence shown here is derived from an EMBL/GenBank/DDBJ whole genome shotgun (WGS) entry which is preliminary data.</text>
</comment>
<dbReference type="InterPro" id="IPR036390">
    <property type="entry name" value="WH_DNA-bd_sf"/>
</dbReference>
<dbReference type="PROSITE" id="PS50995">
    <property type="entry name" value="HTH_MARR_2"/>
    <property type="match status" value="1"/>
</dbReference>
<evidence type="ECO:0000313" key="5">
    <source>
        <dbReference type="EMBL" id="GAA4430900.1"/>
    </source>
</evidence>
<dbReference type="PANTHER" id="PTHR42756">
    <property type="entry name" value="TRANSCRIPTIONAL REGULATOR, MARR"/>
    <property type="match status" value="1"/>
</dbReference>
<keyword evidence="6" id="KW-1185">Reference proteome</keyword>
<dbReference type="Proteomes" id="UP001500622">
    <property type="component" value="Unassembled WGS sequence"/>
</dbReference>
<evidence type="ECO:0000256" key="3">
    <source>
        <dbReference type="ARBA" id="ARBA00023163"/>
    </source>
</evidence>
<gene>
    <name evidence="5" type="ORF">GCM10023169_34800</name>
</gene>
<evidence type="ECO:0000313" key="6">
    <source>
        <dbReference type="Proteomes" id="UP001500622"/>
    </source>
</evidence>
<dbReference type="SMART" id="SM00347">
    <property type="entry name" value="HTH_MARR"/>
    <property type="match status" value="1"/>
</dbReference>
<dbReference type="PANTHER" id="PTHR42756:SF1">
    <property type="entry name" value="TRANSCRIPTIONAL REPRESSOR OF EMRAB OPERON"/>
    <property type="match status" value="1"/>
</dbReference>
<dbReference type="InterPro" id="IPR000835">
    <property type="entry name" value="HTH_MarR-typ"/>
</dbReference>
<dbReference type="InterPro" id="IPR036388">
    <property type="entry name" value="WH-like_DNA-bd_sf"/>
</dbReference>
<evidence type="ECO:0000256" key="2">
    <source>
        <dbReference type="ARBA" id="ARBA00023125"/>
    </source>
</evidence>
<dbReference type="Gene3D" id="1.10.10.10">
    <property type="entry name" value="Winged helix-like DNA-binding domain superfamily/Winged helix DNA-binding domain"/>
    <property type="match status" value="1"/>
</dbReference>
<proteinExistence type="predicted"/>